<name>V9H920_9NEIS</name>
<sequence length="160" mass="17911">MLDWDKVTPAQIMPHSGHMVLLDKIIFCDEMQLQAYAHIDEQHFLLPENAAGLPSYLGAEIMAQGVAAWAGAHWLVYGEPIRLGFLLGTRKLVFRQPEIKIGTQLLVLIKQSWQDDSGMGVFDCELRCRETDEILVSGAMNVYSPTNLSDLARILGKNNE</sequence>
<protein>
    <submittedName>
        <fullName evidence="1">Uncharacterized protein</fullName>
    </submittedName>
</protein>
<organism evidence="1 2">
    <name type="scientific">Simonsiella muelleri ATCC 29453</name>
    <dbReference type="NCBI Taxonomy" id="641147"/>
    <lineage>
        <taxon>Bacteria</taxon>
        <taxon>Pseudomonadati</taxon>
        <taxon>Pseudomonadota</taxon>
        <taxon>Betaproteobacteria</taxon>
        <taxon>Neisseriales</taxon>
        <taxon>Neisseriaceae</taxon>
        <taxon>Simonsiella</taxon>
    </lineage>
</organism>
<dbReference type="SUPFAM" id="SSF54637">
    <property type="entry name" value="Thioesterase/thiol ester dehydrase-isomerase"/>
    <property type="match status" value="1"/>
</dbReference>
<dbReference type="EMBL" id="ADCY02000011">
    <property type="protein sequence ID" value="EFG31395.1"/>
    <property type="molecule type" value="Genomic_DNA"/>
</dbReference>
<dbReference type="InterPro" id="IPR029069">
    <property type="entry name" value="HotDog_dom_sf"/>
</dbReference>
<dbReference type="STRING" id="641147.HMPREF9021_00664"/>
<evidence type="ECO:0000313" key="1">
    <source>
        <dbReference type="EMBL" id="EFG31395.1"/>
    </source>
</evidence>
<dbReference type="InterPro" id="IPR016776">
    <property type="entry name" value="ApeP-like_dehydratase"/>
</dbReference>
<dbReference type="PIRSF" id="PIRSF020565">
    <property type="entry name" value="3Ho_Ac_ACP_DH_prd"/>
    <property type="match status" value="1"/>
</dbReference>
<dbReference type="HOGENOM" id="CLU_116661_1_0_4"/>
<dbReference type="eggNOG" id="COG4706">
    <property type="taxonomic scope" value="Bacteria"/>
</dbReference>
<dbReference type="Gene3D" id="3.10.129.10">
    <property type="entry name" value="Hotdog Thioesterase"/>
    <property type="match status" value="1"/>
</dbReference>
<accession>V9H920</accession>
<keyword evidence="2" id="KW-1185">Reference proteome</keyword>
<reference evidence="1 2" key="2">
    <citation type="submission" date="2011-10" db="EMBL/GenBank/DDBJ databases">
        <title>The Genome Sequence of Simonsiella muelleri ATCC 29453.</title>
        <authorList>
            <consortium name="The Broad Institute Genome Sequencing Platform"/>
            <consortium name="The Broad Institute Genome Sequencing Center for Infectious Disease"/>
            <person name="Earl A."/>
            <person name="Ward D."/>
            <person name="Feldgarden M."/>
            <person name="Gevers D."/>
            <person name="Izard J."/>
            <person name="Baranova O.V."/>
            <person name="Blanton J.M."/>
            <person name="Tanner A.C."/>
            <person name="Dewhirst F."/>
            <person name="Young S.K."/>
            <person name="Zeng Q."/>
            <person name="Gargeya S."/>
            <person name="Fitzgerald M."/>
            <person name="Haas B."/>
            <person name="Abouelleil A."/>
            <person name="Alvarado L."/>
            <person name="Arachchi H.M."/>
            <person name="Berlin A."/>
            <person name="Brown A."/>
            <person name="Chapman S.B."/>
            <person name="Chen Z."/>
            <person name="Dunbar C."/>
            <person name="Freedman E."/>
            <person name="Gearin G."/>
            <person name="Goldberg J."/>
            <person name="Griggs A."/>
            <person name="Gujja S."/>
            <person name="Heiman D."/>
            <person name="Howarth C."/>
            <person name="Larson L."/>
            <person name="Lui A."/>
            <person name="MacDonald P.J.P."/>
            <person name="Montmayeur A."/>
            <person name="Murphy C."/>
            <person name="Neiman D."/>
            <person name="Pearson M."/>
            <person name="Priest M."/>
            <person name="Roberts A."/>
            <person name="Saif S."/>
            <person name="Shea T."/>
            <person name="Shenoy N."/>
            <person name="Sisk P."/>
            <person name="Stolte C."/>
            <person name="Sykes S."/>
            <person name="Wortman J."/>
            <person name="Nusbaum C."/>
            <person name="Birren B."/>
        </authorList>
    </citation>
    <scope>NUCLEOTIDE SEQUENCE [LARGE SCALE GENOMIC DNA]</scope>
    <source>
        <strain evidence="1 2">ATCC 29453</strain>
    </source>
</reference>
<reference evidence="1 2" key="1">
    <citation type="submission" date="2010-03" db="EMBL/GenBank/DDBJ databases">
        <authorList>
            <consortium name="The Broad Institute Genome Sequencing Platform"/>
            <person name="Ward D."/>
            <person name="Earl A."/>
            <person name="Feldgarden M."/>
            <person name="Gevers D."/>
            <person name="Young S."/>
            <person name="Zeng Q."/>
            <person name="Koehrsen M."/>
            <person name="Alvarado L."/>
            <person name="Berlin A.M."/>
            <person name="Borenstein D."/>
            <person name="Chapman S.B."/>
            <person name="Chen Z."/>
            <person name="Engels R."/>
            <person name="Freedman E."/>
            <person name="Gellesch M."/>
            <person name="Goldberg J."/>
            <person name="Griggs A."/>
            <person name="Gujja S."/>
            <person name="Heilman E.R."/>
            <person name="Heiman D.I."/>
            <person name="Hepburn T.A."/>
            <person name="Howarth C."/>
            <person name="Jen D."/>
            <person name="Larson L."/>
            <person name="Mehta T."/>
            <person name="Park D."/>
            <person name="Pearson M."/>
            <person name="Richards J."/>
            <person name="Roberts A."/>
            <person name="Saif S."/>
            <person name="Shea T.D."/>
            <person name="Shenoy N."/>
            <person name="Sisk P."/>
            <person name="Stolte C."/>
            <person name="Sykes S.N."/>
            <person name="Walk T."/>
            <person name="White J."/>
            <person name="Yandava C."/>
            <person name="Izard J."/>
            <person name="Baranova O.V."/>
            <person name="Blanton J.M."/>
            <person name="Tanner A.C."/>
            <person name="Dewhirst F."/>
            <person name="Haas B."/>
            <person name="Nusbaum C."/>
            <person name="Birren B."/>
        </authorList>
    </citation>
    <scope>NUCLEOTIDE SEQUENCE [LARGE SCALE GENOMIC DNA]</scope>
    <source>
        <strain evidence="1 2">ATCC 29453</strain>
    </source>
</reference>
<evidence type="ECO:0000313" key="2">
    <source>
        <dbReference type="Proteomes" id="UP000017813"/>
    </source>
</evidence>
<dbReference type="KEGG" id="smur:BWP33_09955"/>
<comment type="caution">
    <text evidence="1">The sequence shown here is derived from an EMBL/GenBank/DDBJ whole genome shotgun (WGS) entry which is preliminary data.</text>
</comment>
<dbReference type="Pfam" id="PF22817">
    <property type="entry name" value="ApeP-like"/>
    <property type="match status" value="1"/>
</dbReference>
<dbReference type="AlphaFoldDB" id="V9H920"/>
<gene>
    <name evidence="1" type="ORF">HMPREF9021_00664</name>
</gene>
<dbReference type="Proteomes" id="UP000017813">
    <property type="component" value="Unassembled WGS sequence"/>
</dbReference>
<dbReference type="RefSeq" id="WP_002641448.1">
    <property type="nucleotide sequence ID" value="NZ_CP019448.1"/>
</dbReference>
<proteinExistence type="predicted"/>
<dbReference type="OrthoDB" id="9800188at2"/>